<dbReference type="Gene3D" id="3.90.1170.40">
    <property type="entry name" value="Molybdopterin biosynthesis MoaE subunit"/>
    <property type="match status" value="1"/>
</dbReference>
<evidence type="ECO:0000313" key="2">
    <source>
        <dbReference type="Proteomes" id="UP001595965"/>
    </source>
</evidence>
<gene>
    <name evidence="1" type="ORF">ACFO0K_11650</name>
</gene>
<name>A0ABV8XZM7_9MICC</name>
<evidence type="ECO:0000313" key="1">
    <source>
        <dbReference type="EMBL" id="MFC4430331.1"/>
    </source>
</evidence>
<keyword evidence="2" id="KW-1185">Reference proteome</keyword>
<dbReference type="SUPFAM" id="SSF54690">
    <property type="entry name" value="Molybdopterin synthase subunit MoaE"/>
    <property type="match status" value="1"/>
</dbReference>
<dbReference type="CDD" id="cd00756">
    <property type="entry name" value="MoaE"/>
    <property type="match status" value="1"/>
</dbReference>
<comment type="caution">
    <text evidence="1">The sequence shown here is derived from an EMBL/GenBank/DDBJ whole genome shotgun (WGS) entry which is preliminary data.</text>
</comment>
<organism evidence="1 2">
    <name type="scientific">Citricoccus alkalitolerans</name>
    <dbReference type="NCBI Taxonomy" id="246603"/>
    <lineage>
        <taxon>Bacteria</taxon>
        <taxon>Bacillati</taxon>
        <taxon>Actinomycetota</taxon>
        <taxon>Actinomycetes</taxon>
        <taxon>Micrococcales</taxon>
        <taxon>Micrococcaceae</taxon>
        <taxon>Citricoccus</taxon>
    </lineage>
</organism>
<protein>
    <submittedName>
        <fullName evidence="1">Molybdenum cofactor biosynthesis protein MoaE</fullName>
    </submittedName>
</protein>
<dbReference type="EMBL" id="JBHSEN010000002">
    <property type="protein sequence ID" value="MFC4430331.1"/>
    <property type="molecule type" value="Genomic_DNA"/>
</dbReference>
<dbReference type="RefSeq" id="WP_344226662.1">
    <property type="nucleotide sequence ID" value="NZ_BAAALH010000001.1"/>
</dbReference>
<sequence length="164" mass="16947">MPVTEDAATLRPVPGMPRPAAPVHTGVTESPLDPSAVEASVVTPVCGAALTFTGIVRNHDPEATGTVASLDYSAHPDAGTILAGIVARHVRGPGDPRGEVRVAAAHRIGHLDVGDLALVVSVASAHRAEAFEVCRAVVEDIKAEVPIWKKQQTASGEAHWVGLP</sequence>
<reference evidence="2" key="1">
    <citation type="journal article" date="2019" name="Int. J. Syst. Evol. Microbiol.">
        <title>The Global Catalogue of Microorganisms (GCM) 10K type strain sequencing project: providing services to taxonomists for standard genome sequencing and annotation.</title>
        <authorList>
            <consortium name="The Broad Institute Genomics Platform"/>
            <consortium name="The Broad Institute Genome Sequencing Center for Infectious Disease"/>
            <person name="Wu L."/>
            <person name="Ma J."/>
        </authorList>
    </citation>
    <scope>NUCLEOTIDE SEQUENCE [LARGE SCALE GENOMIC DNA]</scope>
    <source>
        <strain evidence="2">CGMCC 1.12125</strain>
    </source>
</reference>
<accession>A0ABV8XZM7</accession>
<proteinExistence type="predicted"/>
<dbReference type="InterPro" id="IPR036563">
    <property type="entry name" value="MoaE_sf"/>
</dbReference>
<dbReference type="Pfam" id="PF02391">
    <property type="entry name" value="MoaE"/>
    <property type="match status" value="1"/>
</dbReference>
<dbReference type="Proteomes" id="UP001595965">
    <property type="component" value="Unassembled WGS sequence"/>
</dbReference>
<dbReference type="InterPro" id="IPR003448">
    <property type="entry name" value="Mopterin_biosynth_MoaE"/>
</dbReference>
<dbReference type="PANTHER" id="PTHR23404">
    <property type="entry name" value="MOLYBDOPTERIN SYNTHASE RELATED"/>
    <property type="match status" value="1"/>
</dbReference>